<feature type="compositionally biased region" description="Basic and acidic residues" evidence="4">
    <location>
        <begin position="510"/>
        <end position="529"/>
    </location>
</feature>
<feature type="region of interest" description="Disordered" evidence="4">
    <location>
        <begin position="352"/>
        <end position="389"/>
    </location>
</feature>
<dbReference type="SMART" id="SM00443">
    <property type="entry name" value="G_patch"/>
    <property type="match status" value="1"/>
</dbReference>
<evidence type="ECO:0000256" key="4">
    <source>
        <dbReference type="SAM" id="MobiDB-lite"/>
    </source>
</evidence>
<keyword evidence="2" id="KW-0694">RNA-binding</keyword>
<sequence length="679" mass="73581">MAQVEGTMDIPTTEGITAIGEALRKTTRGRDSVIHAGMRTMMTPITPISTDTTDTGRIPIQTMSVTVDREAGGLPTDISANEFQSSLLNSSLISPDDIIELRIPSSGGSRRAFVQFQTVDLAVRFVDRHFPELVVDSTVTRNASEPRRLMLYLHFARPRDDGDRRQPPILSGYTHMLTGETDASNDPSQFLVIYPLDACVTEEVLEFGIKKLEIAEKQPASKDAGAPAKLKSTAPTGDVSGYGARRGSLHRVFLIRDKSDSQSLKYGFAEFWTLEDAAAALTKFRMSRNFTIGGASVNICSIHMGVFIPELQQPSPQEEKFSFVPLFNPALRVKYWDPRVFANQRVVNAEPPVKADPAAEGASVSTEAKKAKKRKADGNLSSGVTKKPVAMAGQMAMWQKKHEELRTDGTVGSGDERASGNEGASESGSSRQQNQPSSTSTMPPKEKQGPIKISLGGLAVAPPATPADDGAGASPNNMTTKSEPPVSYVDRDRVCCLLCMMKYKSLDDLDTHERSGNHKRAMADDEKVKAAMPRLGARDKRLQEQGKANDEGKSQQYRDRAKERREAFNQPKKPTPQLAKQKVPKPEAPAPAPATAPAPSKGSAMLAKMGWTGQGLGANGEGRTEIIATNAYQEGVGLGAEGGNLGDAAELAQRKTKNSYAEYLTTAQDKARERYNKMN</sequence>
<evidence type="ECO:0000256" key="2">
    <source>
        <dbReference type="ARBA" id="ARBA00022884"/>
    </source>
</evidence>
<dbReference type="VEuPathDB" id="FungiDB:SAPIO_CDS10080"/>
<dbReference type="EMBL" id="JOWA01000154">
    <property type="protein sequence ID" value="KEZ39376.1"/>
    <property type="molecule type" value="Genomic_DNA"/>
</dbReference>
<organism evidence="6 7">
    <name type="scientific">Pseudallescheria apiosperma</name>
    <name type="common">Scedosporium apiospermum</name>
    <dbReference type="NCBI Taxonomy" id="563466"/>
    <lineage>
        <taxon>Eukaryota</taxon>
        <taxon>Fungi</taxon>
        <taxon>Dikarya</taxon>
        <taxon>Ascomycota</taxon>
        <taxon>Pezizomycotina</taxon>
        <taxon>Sordariomycetes</taxon>
        <taxon>Hypocreomycetidae</taxon>
        <taxon>Microascales</taxon>
        <taxon>Microascaceae</taxon>
        <taxon>Scedosporium</taxon>
    </lineage>
</organism>
<reference evidence="6 7" key="1">
    <citation type="journal article" date="2014" name="Genome Announc.">
        <title>Draft genome sequence of the pathogenic fungus Scedosporium apiospermum.</title>
        <authorList>
            <person name="Vandeputte P."/>
            <person name="Ghamrawi S."/>
            <person name="Rechenmann M."/>
            <person name="Iltis A."/>
            <person name="Giraud S."/>
            <person name="Fleury M."/>
            <person name="Thornton C."/>
            <person name="Delhaes L."/>
            <person name="Meyer W."/>
            <person name="Papon N."/>
            <person name="Bouchara J.P."/>
        </authorList>
    </citation>
    <scope>NUCLEOTIDE SEQUENCE [LARGE SCALE GENOMIC DNA]</scope>
    <source>
        <strain evidence="6 7">IHEM 14462</strain>
    </source>
</reference>
<dbReference type="GeneID" id="27719241"/>
<feature type="compositionally biased region" description="Pro residues" evidence="4">
    <location>
        <begin position="586"/>
        <end position="596"/>
    </location>
</feature>
<dbReference type="KEGG" id="sapo:SAPIO_CDS10080"/>
<proteinExistence type="predicted"/>
<accession>A0A084FWB4</accession>
<keyword evidence="3" id="KW-0539">Nucleus</keyword>
<dbReference type="PANTHER" id="PTHR13948">
    <property type="entry name" value="RNA-BINDING PROTEIN"/>
    <property type="match status" value="1"/>
</dbReference>
<dbReference type="PANTHER" id="PTHR13948:SF3">
    <property type="entry name" value="FI21118P1"/>
    <property type="match status" value="1"/>
</dbReference>
<dbReference type="Pfam" id="PF01585">
    <property type="entry name" value="G-patch"/>
    <property type="match status" value="1"/>
</dbReference>
<name>A0A084FWB4_PSEDA</name>
<feature type="region of interest" description="Disordered" evidence="4">
    <location>
        <begin position="405"/>
        <end position="486"/>
    </location>
</feature>
<dbReference type="SUPFAM" id="SSF54928">
    <property type="entry name" value="RNA-binding domain, RBD"/>
    <property type="match status" value="1"/>
</dbReference>
<dbReference type="RefSeq" id="XP_016639175.1">
    <property type="nucleotide sequence ID" value="XM_016783733.1"/>
</dbReference>
<feature type="compositionally biased region" description="Polar residues" evidence="4">
    <location>
        <begin position="432"/>
        <end position="442"/>
    </location>
</feature>
<dbReference type="HOGENOM" id="CLU_012131_0_0_1"/>
<feature type="compositionally biased region" description="Low complexity" evidence="4">
    <location>
        <begin position="420"/>
        <end position="431"/>
    </location>
</feature>
<dbReference type="OMA" id="AHPYSFQ"/>
<feature type="compositionally biased region" description="Basic and acidic residues" evidence="4">
    <location>
        <begin position="536"/>
        <end position="567"/>
    </location>
</feature>
<comment type="caution">
    <text evidence="6">The sequence shown here is derived from an EMBL/GenBank/DDBJ whole genome shotgun (WGS) entry which is preliminary data.</text>
</comment>
<dbReference type="InterPro" id="IPR035979">
    <property type="entry name" value="RBD_domain_sf"/>
</dbReference>
<comment type="subcellular location">
    <subcellularLocation>
        <location evidence="1">Nucleus</location>
    </subcellularLocation>
</comment>
<dbReference type="Gene3D" id="3.30.70.330">
    <property type="match status" value="1"/>
</dbReference>
<dbReference type="GO" id="GO:0005634">
    <property type="term" value="C:nucleus"/>
    <property type="evidence" value="ECO:0007669"/>
    <property type="project" value="UniProtKB-SubCell"/>
</dbReference>
<protein>
    <recommendedName>
        <fullName evidence="5">G-patch domain-containing protein</fullName>
    </recommendedName>
</protein>
<dbReference type="PROSITE" id="PS50174">
    <property type="entry name" value="G_PATCH"/>
    <property type="match status" value="1"/>
</dbReference>
<gene>
    <name evidence="6" type="ORF">SAPIO_CDS10080</name>
</gene>
<evidence type="ECO:0000256" key="1">
    <source>
        <dbReference type="ARBA" id="ARBA00004123"/>
    </source>
</evidence>
<evidence type="ECO:0000313" key="6">
    <source>
        <dbReference type="EMBL" id="KEZ39376.1"/>
    </source>
</evidence>
<dbReference type="Proteomes" id="UP000028545">
    <property type="component" value="Unassembled WGS sequence"/>
</dbReference>
<dbReference type="GO" id="GO:0003723">
    <property type="term" value="F:RNA binding"/>
    <property type="evidence" value="ECO:0007669"/>
    <property type="project" value="UniProtKB-KW"/>
</dbReference>
<feature type="compositionally biased region" description="Low complexity" evidence="4">
    <location>
        <begin position="459"/>
        <end position="475"/>
    </location>
</feature>
<feature type="region of interest" description="Disordered" evidence="4">
    <location>
        <begin position="510"/>
        <end position="603"/>
    </location>
</feature>
<dbReference type="InterPro" id="IPR000467">
    <property type="entry name" value="G_patch_dom"/>
</dbReference>
<evidence type="ECO:0000313" key="7">
    <source>
        <dbReference type="Proteomes" id="UP000028545"/>
    </source>
</evidence>
<feature type="domain" description="G-patch" evidence="5">
    <location>
        <begin position="598"/>
        <end position="643"/>
    </location>
</feature>
<evidence type="ECO:0000259" key="5">
    <source>
        <dbReference type="PROSITE" id="PS50174"/>
    </source>
</evidence>
<dbReference type="InterPro" id="IPR012677">
    <property type="entry name" value="Nucleotide-bd_a/b_plait_sf"/>
</dbReference>
<dbReference type="AlphaFoldDB" id="A0A084FWB4"/>
<dbReference type="OrthoDB" id="29221at2759"/>
<keyword evidence="7" id="KW-1185">Reference proteome</keyword>
<evidence type="ECO:0000256" key="3">
    <source>
        <dbReference type="ARBA" id="ARBA00023242"/>
    </source>
</evidence>
<dbReference type="GO" id="GO:0000398">
    <property type="term" value="P:mRNA splicing, via spliceosome"/>
    <property type="evidence" value="ECO:0007669"/>
    <property type="project" value="TreeGrafter"/>
</dbReference>